<evidence type="ECO:0000256" key="8">
    <source>
        <dbReference type="ARBA" id="ARBA00022723"/>
    </source>
</evidence>
<keyword evidence="11 13" id="KW-0411">Iron-sulfur</keyword>
<feature type="binding site" evidence="13">
    <location>
        <position position="51"/>
    </location>
    <ligand>
        <name>[4Fe-4S] cluster</name>
        <dbReference type="ChEBI" id="CHEBI:49883"/>
        <note>4Fe-4S-S-AdoMet</note>
    </ligand>
</feature>
<evidence type="ECO:0000256" key="13">
    <source>
        <dbReference type="HAMAP-Rule" id="MF_01694"/>
    </source>
</evidence>
<proteinExistence type="inferred from homology"/>
<evidence type="ECO:0000256" key="3">
    <source>
        <dbReference type="ARBA" id="ARBA00012236"/>
    </source>
</evidence>
<sequence length="315" mass="35828">MNKTWTFENTKKIFNMPFPELIYNAQKNHKKHFRSNEIQISTLLSIKTGKCPENCSYCSQSIHHNTNIKSKPLLNIEKIIQKAKEAKQSGSTRFCMGAAWKGLHNKDMNTICNIIKEVKKLNLETCVTLGSLNENQAKKLKEAGLDFYNHNIDTSKEYYNKIVTTRTFEDRIKTLDNIRKANIKICCGGIIGMGESNDDRIKMLVILANMNEPPESIPINMLVKIKGTPFDNIENVDPFDFIRTIATARIIMPKSSIRLSAGRSNMSYELQALCFLAGTNSIFYGEKLLTSKNTPTIKDDILFNKLGLKKIELYS</sequence>
<dbReference type="Proteomes" id="UP001368618">
    <property type="component" value="Chromosome"/>
</dbReference>
<evidence type="ECO:0000256" key="2">
    <source>
        <dbReference type="ARBA" id="ARBA00010765"/>
    </source>
</evidence>
<feature type="binding site" evidence="13">
    <location>
        <position position="186"/>
    </location>
    <ligand>
        <name>[2Fe-2S] cluster</name>
        <dbReference type="ChEBI" id="CHEBI:190135"/>
    </ligand>
</feature>
<dbReference type="RefSeq" id="WP_338516260.1">
    <property type="nucleotide sequence ID" value="NZ_CP135137.1"/>
</dbReference>
<keyword evidence="4 13" id="KW-0004">4Fe-4S</keyword>
<evidence type="ECO:0000256" key="5">
    <source>
        <dbReference type="ARBA" id="ARBA00022679"/>
    </source>
</evidence>
<keyword evidence="5 13" id="KW-0808">Transferase</keyword>
<dbReference type="Gene3D" id="3.20.20.70">
    <property type="entry name" value="Aldolase class I"/>
    <property type="match status" value="1"/>
</dbReference>
<dbReference type="SFLD" id="SFLDG01278">
    <property type="entry name" value="biotin_synthase_like"/>
    <property type="match status" value="1"/>
</dbReference>
<comment type="cofactor">
    <cofactor evidence="13">
        <name>[2Fe-2S] cluster</name>
        <dbReference type="ChEBI" id="CHEBI:190135"/>
    </cofactor>
    <text evidence="13">Binds 1 [2Fe-2S] cluster. The cluster is coordinated with 3 cysteines and 1 arginine.</text>
</comment>
<dbReference type="EMBL" id="CP135137">
    <property type="protein sequence ID" value="WWR11748.1"/>
    <property type="molecule type" value="Genomic_DNA"/>
</dbReference>
<dbReference type="Pfam" id="PF06968">
    <property type="entry name" value="BATS"/>
    <property type="match status" value="1"/>
</dbReference>
<comment type="cofactor">
    <cofactor evidence="13">
        <name>[4Fe-4S] cluster</name>
        <dbReference type="ChEBI" id="CHEBI:49883"/>
    </cofactor>
    <text evidence="13">Binds 1 [4Fe-4S] cluster. The cluster is coordinated with 3 cysteines and an exchangeable S-adenosyl-L-methionine.</text>
</comment>
<dbReference type="PROSITE" id="PS51918">
    <property type="entry name" value="RADICAL_SAM"/>
    <property type="match status" value="1"/>
</dbReference>
<name>A0ABZ2GWB2_9GAMM</name>
<keyword evidence="9 13" id="KW-0093">Biotin biosynthesis</keyword>
<dbReference type="InterPro" id="IPR006638">
    <property type="entry name" value="Elp3/MiaA/NifB-like_rSAM"/>
</dbReference>
<dbReference type="HAMAP" id="MF_01694">
    <property type="entry name" value="BioB"/>
    <property type="match status" value="1"/>
</dbReference>
<dbReference type="InterPro" id="IPR024177">
    <property type="entry name" value="Biotin_synthase"/>
</dbReference>
<feature type="binding site" evidence="13">
    <location>
        <position position="95"/>
    </location>
    <ligand>
        <name>[2Fe-2S] cluster</name>
        <dbReference type="ChEBI" id="CHEBI:190135"/>
    </ligand>
</feature>
<dbReference type="SUPFAM" id="SSF102114">
    <property type="entry name" value="Radical SAM enzymes"/>
    <property type="match status" value="1"/>
</dbReference>
<dbReference type="CDD" id="cd01335">
    <property type="entry name" value="Radical_SAM"/>
    <property type="match status" value="1"/>
</dbReference>
<feature type="domain" description="Radical SAM core" evidence="14">
    <location>
        <begin position="36"/>
        <end position="254"/>
    </location>
</feature>
<evidence type="ECO:0000256" key="11">
    <source>
        <dbReference type="ARBA" id="ARBA00023014"/>
    </source>
</evidence>
<feature type="binding site" evidence="13">
    <location>
        <position position="58"/>
    </location>
    <ligand>
        <name>[4Fe-4S] cluster</name>
        <dbReference type="ChEBI" id="CHEBI:49883"/>
        <note>4Fe-4S-S-AdoMet</note>
    </ligand>
</feature>
<keyword evidence="10 13" id="KW-0408">Iron</keyword>
<organism evidence="15 16">
    <name type="scientific">Candidatus Legionella polyplacis</name>
    <dbReference type="NCBI Taxonomy" id="2005262"/>
    <lineage>
        <taxon>Bacteria</taxon>
        <taxon>Pseudomonadati</taxon>
        <taxon>Pseudomonadota</taxon>
        <taxon>Gammaproteobacteria</taxon>
        <taxon>Legionellales</taxon>
        <taxon>Legionellaceae</taxon>
        <taxon>Legionella</taxon>
    </lineage>
</organism>
<dbReference type="GO" id="GO:0004076">
    <property type="term" value="F:biotin synthase activity"/>
    <property type="evidence" value="ECO:0007669"/>
    <property type="project" value="UniProtKB-EC"/>
</dbReference>
<dbReference type="InterPro" id="IPR010722">
    <property type="entry name" value="BATS_dom"/>
</dbReference>
<dbReference type="PANTHER" id="PTHR22976">
    <property type="entry name" value="BIOTIN SYNTHASE"/>
    <property type="match status" value="1"/>
</dbReference>
<keyword evidence="6 13" id="KW-0949">S-adenosyl-L-methionine</keyword>
<dbReference type="SMART" id="SM00876">
    <property type="entry name" value="BATS"/>
    <property type="match status" value="1"/>
</dbReference>
<protein>
    <recommendedName>
        <fullName evidence="3 13">Biotin synthase</fullName>
        <ecNumber evidence="3 13">2.8.1.6</ecNumber>
    </recommendedName>
</protein>
<feature type="binding site" evidence="13">
    <location>
        <position position="126"/>
    </location>
    <ligand>
        <name>[2Fe-2S] cluster</name>
        <dbReference type="ChEBI" id="CHEBI:190135"/>
    </ligand>
</feature>
<dbReference type="InterPro" id="IPR002684">
    <property type="entry name" value="Biotin_synth/BioAB"/>
</dbReference>
<dbReference type="NCBIfam" id="TIGR00433">
    <property type="entry name" value="bioB"/>
    <property type="match status" value="1"/>
</dbReference>
<evidence type="ECO:0000256" key="9">
    <source>
        <dbReference type="ARBA" id="ARBA00022756"/>
    </source>
</evidence>
<dbReference type="Pfam" id="PF04055">
    <property type="entry name" value="Radical_SAM"/>
    <property type="match status" value="1"/>
</dbReference>
<dbReference type="SFLD" id="SFLDG01060">
    <property type="entry name" value="BATS_domain_containing"/>
    <property type="match status" value="1"/>
</dbReference>
<keyword evidence="7 13" id="KW-0001">2Fe-2S</keyword>
<evidence type="ECO:0000256" key="10">
    <source>
        <dbReference type="ARBA" id="ARBA00023004"/>
    </source>
</evidence>
<feature type="binding site" evidence="13">
    <location>
        <position position="258"/>
    </location>
    <ligand>
        <name>[2Fe-2S] cluster</name>
        <dbReference type="ChEBI" id="CHEBI:190135"/>
    </ligand>
</feature>
<evidence type="ECO:0000256" key="7">
    <source>
        <dbReference type="ARBA" id="ARBA00022714"/>
    </source>
</evidence>
<evidence type="ECO:0000256" key="1">
    <source>
        <dbReference type="ARBA" id="ARBA00004942"/>
    </source>
</evidence>
<accession>A0ABZ2GWB2</accession>
<dbReference type="PIRSF" id="PIRSF001619">
    <property type="entry name" value="Biotin_synth"/>
    <property type="match status" value="1"/>
</dbReference>
<dbReference type="EC" id="2.8.1.6" evidence="3 13"/>
<dbReference type="InterPro" id="IPR007197">
    <property type="entry name" value="rSAM"/>
</dbReference>
<feature type="binding site" evidence="13">
    <location>
        <position position="55"/>
    </location>
    <ligand>
        <name>[4Fe-4S] cluster</name>
        <dbReference type="ChEBI" id="CHEBI:49883"/>
        <note>4Fe-4S-S-AdoMet</note>
    </ligand>
</feature>
<dbReference type="SMART" id="SM00729">
    <property type="entry name" value="Elp3"/>
    <property type="match status" value="1"/>
</dbReference>
<dbReference type="SFLD" id="SFLDF00272">
    <property type="entry name" value="biotin_synthase"/>
    <property type="match status" value="1"/>
</dbReference>
<evidence type="ECO:0000256" key="12">
    <source>
        <dbReference type="ARBA" id="ARBA00051157"/>
    </source>
</evidence>
<dbReference type="SFLD" id="SFLDS00029">
    <property type="entry name" value="Radical_SAM"/>
    <property type="match status" value="1"/>
</dbReference>
<dbReference type="PANTHER" id="PTHR22976:SF2">
    <property type="entry name" value="BIOTIN SYNTHASE, MITOCHONDRIAL"/>
    <property type="match status" value="1"/>
</dbReference>
<keyword evidence="16" id="KW-1185">Reference proteome</keyword>
<evidence type="ECO:0000256" key="6">
    <source>
        <dbReference type="ARBA" id="ARBA00022691"/>
    </source>
</evidence>
<comment type="function">
    <text evidence="13">Catalyzes the conversion of dethiobiotin (DTB) to biotin by the insertion of a sulfur atom into dethiobiotin via a radical-based mechanism.</text>
</comment>
<evidence type="ECO:0000259" key="14">
    <source>
        <dbReference type="PROSITE" id="PS51918"/>
    </source>
</evidence>
<comment type="catalytic activity">
    <reaction evidence="12 13">
        <text>(4R,5S)-dethiobiotin + (sulfur carrier)-SH + 2 reduced [2Fe-2S]-[ferredoxin] + 2 S-adenosyl-L-methionine = (sulfur carrier)-H + biotin + 2 5'-deoxyadenosine + 2 L-methionine + 2 oxidized [2Fe-2S]-[ferredoxin]</text>
        <dbReference type="Rhea" id="RHEA:22060"/>
        <dbReference type="Rhea" id="RHEA-COMP:10000"/>
        <dbReference type="Rhea" id="RHEA-COMP:10001"/>
        <dbReference type="Rhea" id="RHEA-COMP:14737"/>
        <dbReference type="Rhea" id="RHEA-COMP:14739"/>
        <dbReference type="ChEBI" id="CHEBI:17319"/>
        <dbReference type="ChEBI" id="CHEBI:29917"/>
        <dbReference type="ChEBI" id="CHEBI:33737"/>
        <dbReference type="ChEBI" id="CHEBI:33738"/>
        <dbReference type="ChEBI" id="CHEBI:57586"/>
        <dbReference type="ChEBI" id="CHEBI:57844"/>
        <dbReference type="ChEBI" id="CHEBI:59789"/>
        <dbReference type="ChEBI" id="CHEBI:64428"/>
        <dbReference type="ChEBI" id="CHEBI:149473"/>
        <dbReference type="EC" id="2.8.1.6"/>
    </reaction>
</comment>
<comment type="subunit">
    <text evidence="13">Homodimer.</text>
</comment>
<dbReference type="InterPro" id="IPR058240">
    <property type="entry name" value="rSAM_sf"/>
</dbReference>
<comment type="similarity">
    <text evidence="2 13">Belongs to the radical SAM superfamily. Biotin synthase family.</text>
</comment>
<reference evidence="15" key="1">
    <citation type="submission" date="2023-09" db="EMBL/GenBank/DDBJ databases">
        <title>Genomes of two closely related lineages of the louse Polyplax serrata with different host specificities.</title>
        <authorList>
            <person name="Martinu J."/>
            <person name="Tarabai H."/>
            <person name="Stefka J."/>
            <person name="Hypsa V."/>
        </authorList>
    </citation>
    <scope>NUCLEOTIDE SEQUENCE [LARGE SCALE GENOMIC DNA]</scope>
    <source>
        <strain evidence="15">98ZLc_SE</strain>
    </source>
</reference>
<evidence type="ECO:0000313" key="16">
    <source>
        <dbReference type="Proteomes" id="UP001368618"/>
    </source>
</evidence>
<evidence type="ECO:0000313" key="15">
    <source>
        <dbReference type="EMBL" id="WWR11748.1"/>
    </source>
</evidence>
<dbReference type="InterPro" id="IPR013785">
    <property type="entry name" value="Aldolase_TIM"/>
</dbReference>
<keyword evidence="8 13" id="KW-0479">Metal-binding</keyword>
<gene>
    <name evidence="13 15" type="primary">bioB</name>
    <name evidence="15" type="ORF">RQL39_01170</name>
</gene>
<comment type="pathway">
    <text evidence="1 13">Cofactor biosynthesis; biotin biosynthesis; biotin from 7,8-diaminononanoate: step 2/2.</text>
</comment>
<evidence type="ECO:0000256" key="4">
    <source>
        <dbReference type="ARBA" id="ARBA00022485"/>
    </source>
</evidence>